<evidence type="ECO:0000313" key="3">
    <source>
        <dbReference type="Proteomes" id="UP000243950"/>
    </source>
</evidence>
<evidence type="ECO:0000256" key="1">
    <source>
        <dbReference type="SAM" id="MobiDB-lite"/>
    </source>
</evidence>
<dbReference type="EMBL" id="FOMO01000005">
    <property type="protein sequence ID" value="SFD92273.1"/>
    <property type="molecule type" value="Genomic_DNA"/>
</dbReference>
<gene>
    <name evidence="2" type="ORF">SAMN05216372_105370</name>
</gene>
<dbReference type="RefSeq" id="WP_093504906.1">
    <property type="nucleotide sequence ID" value="NZ_BSSG01000005.1"/>
</dbReference>
<dbReference type="Pfam" id="PF06891">
    <property type="entry name" value="P2_Phage_GpR"/>
    <property type="match status" value="1"/>
</dbReference>
<keyword evidence="3" id="KW-1185">Reference proteome</keyword>
<dbReference type="Proteomes" id="UP000243950">
    <property type="component" value="Unassembled WGS sequence"/>
</dbReference>
<protein>
    <submittedName>
        <fullName evidence="2">P2 phage tail completion protein R (GpR)</fullName>
    </submittedName>
</protein>
<dbReference type="InterPro" id="IPR009678">
    <property type="entry name" value="Phage_tail_completion_R"/>
</dbReference>
<proteinExistence type="predicted"/>
<organism evidence="2 3">
    <name type="scientific">Pseudomonas straminea</name>
    <dbReference type="NCBI Taxonomy" id="47882"/>
    <lineage>
        <taxon>Bacteria</taxon>
        <taxon>Pseudomonadati</taxon>
        <taxon>Pseudomonadota</taxon>
        <taxon>Gammaproteobacteria</taxon>
        <taxon>Pseudomonadales</taxon>
        <taxon>Pseudomonadaceae</taxon>
        <taxon>Phytopseudomonas</taxon>
    </lineage>
</organism>
<name>A0A1I1WFU6_PSEOC</name>
<reference evidence="3" key="1">
    <citation type="submission" date="2016-10" db="EMBL/GenBank/DDBJ databases">
        <authorList>
            <person name="Varghese N."/>
            <person name="Submissions S."/>
        </authorList>
    </citation>
    <scope>NUCLEOTIDE SEQUENCE [LARGE SCALE GENOMIC DNA]</scope>
    <source>
        <strain evidence="3">JCM 2783</strain>
    </source>
</reference>
<feature type="region of interest" description="Disordered" evidence="1">
    <location>
        <begin position="124"/>
        <end position="159"/>
    </location>
</feature>
<sequence>MNKPNSLREHLLAKVPGLAQNPDRLLIFIDEGTLRCTSAASLSWEYGYTLQVIVTDFAAHPDTVMLPLLGWLIVHQNELLSNLTKSAEGIAFEADVLDGNTIDLALKLPLTERVVVGKDEAGATTLTHPAEPQPMQAFTDPAWPPAGSDSQREWYLPDG</sequence>
<evidence type="ECO:0000313" key="2">
    <source>
        <dbReference type="EMBL" id="SFD92273.1"/>
    </source>
</evidence>
<accession>A0A1I1WFU6</accession>
<dbReference type="AlphaFoldDB" id="A0A1I1WFU6"/>